<name>D6GSR5_FILAD</name>
<proteinExistence type="predicted"/>
<dbReference type="STRING" id="546269.HMPREF0389_01152"/>
<reference evidence="2" key="1">
    <citation type="submission" date="2010-12" db="EMBL/GenBank/DDBJ databases">
        <title>The genome sequence of Filifactor alocis strain ATCC 35896.</title>
        <authorList>
            <consortium name="The Broad Institute Genome Sequencing Platform"/>
            <person name="Ward D."/>
            <person name="Earl A."/>
            <person name="Feldgarden M."/>
            <person name="Young S.K."/>
            <person name="Gargeya S."/>
            <person name="Zeng Q."/>
            <person name="Alvarado L."/>
            <person name="Berlin A."/>
            <person name="Bochicchio J."/>
            <person name="Chapman S.B."/>
            <person name="Chen Z."/>
            <person name="Freedman E."/>
            <person name="Gellesch M."/>
            <person name="Goldberg J."/>
            <person name="Griggs A."/>
            <person name="Gujja S."/>
            <person name="Heilman E."/>
            <person name="Heiman D."/>
            <person name="Howarth C."/>
            <person name="Mehta T."/>
            <person name="Neiman D."/>
            <person name="Pearson M."/>
            <person name="Roberts A."/>
            <person name="Saif S."/>
            <person name="Shea T."/>
            <person name="Shenoy N."/>
            <person name="Sisk P."/>
            <person name="Stolte C."/>
            <person name="Sykes S."/>
            <person name="White J."/>
            <person name="Yandava C."/>
            <person name="Izard J."/>
            <person name="Blanton J.M."/>
            <person name="Baranova O.V."/>
            <person name="Tanner A.C."/>
            <person name="Dewhirst F.E."/>
            <person name="Haas B."/>
            <person name="Nusbaum C."/>
            <person name="Birren B."/>
        </authorList>
    </citation>
    <scope>NUCLEOTIDE SEQUENCE [LARGE SCALE GENOMIC DNA]</scope>
    <source>
        <strain evidence="2">ATCC 35896 / D40 B5</strain>
    </source>
</reference>
<dbReference type="RefSeq" id="WP_014261726.1">
    <property type="nucleotide sequence ID" value="NC_016630.1"/>
</dbReference>
<evidence type="ECO:0000313" key="2">
    <source>
        <dbReference type="Proteomes" id="UP000007468"/>
    </source>
</evidence>
<dbReference type="OrthoDB" id="2086673at2"/>
<sequence length="311" mass="34763">MKEIKDEFPNPVLALGRDDYIEGCSFCTAFDENEIIVDSENIVIPMKYSLVCNGLQTLIDSGDAVVVISVKSSAASYSKLFKFPVGSTEMPIFVPKFSVVTKMDIIGSVIATHNIDNFRCDGEFNDMYFGGVSFEIRKGDILATEDRRSIYVDDTELEKPISSIFDISRHDNQESDVVPNFEDEKIQIFLKNELYDLYYKFKDFNNGVLRRYAAGVIVYPVLVEAVGYVISHYQNGGESDDGTGYSGKRWFRAIDHKADAKGIDLRSYEGYPTTLANDMLGDIALDALKSFKDTLDSEMNSGETQMIGGVD</sequence>
<accession>D6GSR5</accession>
<keyword evidence="2" id="KW-1185">Reference proteome</keyword>
<organism evidence="1 2">
    <name type="scientific">Filifactor alocis (strain ATCC 35896 / CCUG 47790 / D40 B5)</name>
    <name type="common">Fusobacterium alocis</name>
    <dbReference type="NCBI Taxonomy" id="546269"/>
    <lineage>
        <taxon>Bacteria</taxon>
        <taxon>Bacillati</taxon>
        <taxon>Bacillota</taxon>
        <taxon>Clostridia</taxon>
        <taxon>Peptostreptococcales</taxon>
        <taxon>Filifactoraceae</taxon>
        <taxon>Filifactor</taxon>
    </lineage>
</organism>
<dbReference type="KEGG" id="faa:HMPREF0389_01152"/>
<dbReference type="Proteomes" id="UP000007468">
    <property type="component" value="Chromosome"/>
</dbReference>
<protein>
    <submittedName>
        <fullName evidence="1">Uncharacterized protein</fullName>
    </submittedName>
</protein>
<gene>
    <name evidence="1" type="ordered locus">HMPREF0389_01152</name>
</gene>
<dbReference type="AlphaFoldDB" id="D6GSR5"/>
<dbReference type="EMBL" id="CP002390">
    <property type="protein sequence ID" value="EFE27900.1"/>
    <property type="molecule type" value="Genomic_DNA"/>
</dbReference>
<evidence type="ECO:0000313" key="1">
    <source>
        <dbReference type="EMBL" id="EFE27900.1"/>
    </source>
</evidence>